<accession>K0RKV7</accession>
<reference evidence="2 3" key="1">
    <citation type="journal article" date="2012" name="Genome Biol.">
        <title>Genome and low-iron response of an oceanic diatom adapted to chronic iron limitation.</title>
        <authorList>
            <person name="Lommer M."/>
            <person name="Specht M."/>
            <person name="Roy A.S."/>
            <person name="Kraemer L."/>
            <person name="Andreson R."/>
            <person name="Gutowska M.A."/>
            <person name="Wolf J."/>
            <person name="Bergner S.V."/>
            <person name="Schilhabel M.B."/>
            <person name="Klostermeier U.C."/>
            <person name="Beiko R.G."/>
            <person name="Rosenstiel P."/>
            <person name="Hippler M."/>
            <person name="Laroche J."/>
        </authorList>
    </citation>
    <scope>NUCLEOTIDE SEQUENCE [LARGE SCALE GENOMIC DNA]</scope>
    <source>
        <strain evidence="2 3">CCMP1005</strain>
    </source>
</reference>
<sequence>MAETKLIRGRTPGSAFVEEARLTDVNTIGGSAGYSCTAYTAMLKTTILRAAALTLSFVASAAFCPTPTSLRASSQCGGGIIAPAEERIHRLGRKGEAGHQVLRSTPVPDGGGGARNDPAETTPQMMRALWEMISDATKNMARGVSRPVGLQLIGPTT</sequence>
<dbReference type="Proteomes" id="UP000266841">
    <property type="component" value="Unassembled WGS sequence"/>
</dbReference>
<organism evidence="2 3">
    <name type="scientific">Thalassiosira oceanica</name>
    <name type="common">Marine diatom</name>
    <dbReference type="NCBI Taxonomy" id="159749"/>
    <lineage>
        <taxon>Eukaryota</taxon>
        <taxon>Sar</taxon>
        <taxon>Stramenopiles</taxon>
        <taxon>Ochrophyta</taxon>
        <taxon>Bacillariophyta</taxon>
        <taxon>Coscinodiscophyceae</taxon>
        <taxon>Thalassiosirophycidae</taxon>
        <taxon>Thalassiosirales</taxon>
        <taxon>Thalassiosiraceae</taxon>
        <taxon>Thalassiosira</taxon>
    </lineage>
</organism>
<name>K0RKV7_THAOC</name>
<keyword evidence="3" id="KW-1185">Reference proteome</keyword>
<proteinExistence type="predicted"/>
<protein>
    <submittedName>
        <fullName evidence="2">Uncharacterized protein</fullName>
    </submittedName>
</protein>
<comment type="caution">
    <text evidence="2">The sequence shown here is derived from an EMBL/GenBank/DDBJ whole genome shotgun (WGS) entry which is preliminary data.</text>
</comment>
<dbReference type="AlphaFoldDB" id="K0RKV7"/>
<dbReference type="EMBL" id="AGNL01044700">
    <property type="protein sequence ID" value="EJK49521.1"/>
    <property type="molecule type" value="Genomic_DNA"/>
</dbReference>
<feature type="region of interest" description="Disordered" evidence="1">
    <location>
        <begin position="101"/>
        <end position="120"/>
    </location>
</feature>
<gene>
    <name evidence="2" type="ORF">THAOC_31596</name>
</gene>
<evidence type="ECO:0000313" key="2">
    <source>
        <dbReference type="EMBL" id="EJK49521.1"/>
    </source>
</evidence>
<evidence type="ECO:0000256" key="1">
    <source>
        <dbReference type="SAM" id="MobiDB-lite"/>
    </source>
</evidence>
<evidence type="ECO:0000313" key="3">
    <source>
        <dbReference type="Proteomes" id="UP000266841"/>
    </source>
</evidence>